<dbReference type="PROSITE" id="PS51186">
    <property type="entry name" value="GNAT"/>
    <property type="match status" value="1"/>
</dbReference>
<dbReference type="SUPFAM" id="SSF55729">
    <property type="entry name" value="Acyl-CoA N-acyltransferases (Nat)"/>
    <property type="match status" value="1"/>
</dbReference>
<dbReference type="CDD" id="cd04301">
    <property type="entry name" value="NAT_SF"/>
    <property type="match status" value="1"/>
</dbReference>
<evidence type="ECO:0000259" key="1">
    <source>
        <dbReference type="PROSITE" id="PS51186"/>
    </source>
</evidence>
<reference evidence="2" key="1">
    <citation type="journal article" date="2021" name="PeerJ">
        <title>Extensive microbial diversity within the chicken gut microbiome revealed by metagenomics and culture.</title>
        <authorList>
            <person name="Gilroy R."/>
            <person name="Ravi A."/>
            <person name="Getino M."/>
            <person name="Pursley I."/>
            <person name="Horton D.L."/>
            <person name="Alikhan N.F."/>
            <person name="Baker D."/>
            <person name="Gharbi K."/>
            <person name="Hall N."/>
            <person name="Watson M."/>
            <person name="Adriaenssens E.M."/>
            <person name="Foster-Nyarko E."/>
            <person name="Jarju S."/>
            <person name="Secka A."/>
            <person name="Antonio M."/>
            <person name="Oren A."/>
            <person name="Chaudhuri R.R."/>
            <person name="La Ragione R."/>
            <person name="Hildebrand F."/>
            <person name="Pallen M.J."/>
        </authorList>
    </citation>
    <scope>NUCLEOTIDE SEQUENCE</scope>
    <source>
        <strain evidence="2">CHK185-1770</strain>
    </source>
</reference>
<evidence type="ECO:0000313" key="2">
    <source>
        <dbReference type="EMBL" id="HJB98224.1"/>
    </source>
</evidence>
<evidence type="ECO:0000313" key="3">
    <source>
        <dbReference type="Proteomes" id="UP000826793"/>
    </source>
</evidence>
<proteinExistence type="predicted"/>
<accession>A0A9D2MVJ2</accession>
<dbReference type="InterPro" id="IPR016181">
    <property type="entry name" value="Acyl_CoA_acyltransferase"/>
</dbReference>
<sequence length="186" mass="21854">MSFYREEFQGRKQNFTIRNALDTDASAVIRYMGFVDRETTFLAREPGEFEKSYPLHREQAFLKECAEKENILFLLAFSQEGELAATCSCSYQTEKQRYRHRGELSISVRKEFWHQGLGRRLMEIQEAWCKRQNVCKLCLQVDTSNTPALGLYLRLGFEVEGILRREARMADGSYRDLYVMGKFLDE</sequence>
<dbReference type="Proteomes" id="UP000826793">
    <property type="component" value="Unassembled WGS sequence"/>
</dbReference>
<dbReference type="GO" id="GO:0016747">
    <property type="term" value="F:acyltransferase activity, transferring groups other than amino-acyl groups"/>
    <property type="evidence" value="ECO:0007669"/>
    <property type="project" value="InterPro"/>
</dbReference>
<name>A0A9D2MVJ2_9FIRM</name>
<feature type="domain" description="N-acetyltransferase" evidence="1">
    <location>
        <begin position="32"/>
        <end position="185"/>
    </location>
</feature>
<dbReference type="Gene3D" id="3.40.630.30">
    <property type="match status" value="1"/>
</dbReference>
<protein>
    <submittedName>
        <fullName evidence="2">GNAT family N-acetyltransferase</fullName>
    </submittedName>
</protein>
<dbReference type="EMBL" id="DWXG01000050">
    <property type="protein sequence ID" value="HJB98224.1"/>
    <property type="molecule type" value="Genomic_DNA"/>
</dbReference>
<dbReference type="AlphaFoldDB" id="A0A9D2MVJ2"/>
<organism evidence="2 3">
    <name type="scientific">Candidatus Acutalibacter pullicola</name>
    <dbReference type="NCBI Taxonomy" id="2838417"/>
    <lineage>
        <taxon>Bacteria</taxon>
        <taxon>Bacillati</taxon>
        <taxon>Bacillota</taxon>
        <taxon>Clostridia</taxon>
        <taxon>Eubacteriales</taxon>
        <taxon>Acutalibacteraceae</taxon>
        <taxon>Acutalibacter</taxon>
    </lineage>
</organism>
<dbReference type="PANTHER" id="PTHR43072">
    <property type="entry name" value="N-ACETYLTRANSFERASE"/>
    <property type="match status" value="1"/>
</dbReference>
<dbReference type="Pfam" id="PF00583">
    <property type="entry name" value="Acetyltransf_1"/>
    <property type="match status" value="1"/>
</dbReference>
<dbReference type="InterPro" id="IPR000182">
    <property type="entry name" value="GNAT_dom"/>
</dbReference>
<gene>
    <name evidence="2" type="ORF">H9710_06555</name>
</gene>
<reference evidence="2" key="2">
    <citation type="submission" date="2021-04" db="EMBL/GenBank/DDBJ databases">
        <authorList>
            <person name="Gilroy R."/>
        </authorList>
    </citation>
    <scope>NUCLEOTIDE SEQUENCE</scope>
    <source>
        <strain evidence="2">CHK185-1770</strain>
    </source>
</reference>
<comment type="caution">
    <text evidence="2">The sequence shown here is derived from an EMBL/GenBank/DDBJ whole genome shotgun (WGS) entry which is preliminary data.</text>
</comment>